<evidence type="ECO:0000313" key="3">
    <source>
        <dbReference type="EMBL" id="CAB4150638.1"/>
    </source>
</evidence>
<evidence type="ECO:0000313" key="10">
    <source>
        <dbReference type="EMBL" id="CAB4219894.1"/>
    </source>
</evidence>
<accession>A0A6J5LMS9</accession>
<organism evidence="1">
    <name type="scientific">uncultured Caudovirales phage</name>
    <dbReference type="NCBI Taxonomy" id="2100421"/>
    <lineage>
        <taxon>Viruses</taxon>
        <taxon>Duplodnaviria</taxon>
        <taxon>Heunggongvirae</taxon>
        <taxon>Uroviricota</taxon>
        <taxon>Caudoviricetes</taxon>
        <taxon>Peduoviridae</taxon>
        <taxon>Maltschvirus</taxon>
        <taxon>Maltschvirus maltsch</taxon>
    </lineage>
</organism>
<evidence type="ECO:0000313" key="7">
    <source>
        <dbReference type="EMBL" id="CAB4188365.1"/>
    </source>
</evidence>
<dbReference type="EMBL" id="LR796917">
    <property type="protein sequence ID" value="CAB4174621.1"/>
    <property type="molecule type" value="Genomic_DNA"/>
</dbReference>
<protein>
    <submittedName>
        <fullName evidence="1">Uncharacterized protein</fullName>
    </submittedName>
</protein>
<evidence type="ECO:0000313" key="11">
    <source>
        <dbReference type="EMBL" id="CAB5230586.1"/>
    </source>
</evidence>
<name>A0A6J5LMS9_9CAUD</name>
<evidence type="ECO:0000313" key="6">
    <source>
        <dbReference type="EMBL" id="CAB4179476.1"/>
    </source>
</evidence>
<evidence type="ECO:0000313" key="8">
    <source>
        <dbReference type="EMBL" id="CAB4192006.1"/>
    </source>
</evidence>
<dbReference type="EMBL" id="LR797180">
    <property type="protein sequence ID" value="CAB4192006.1"/>
    <property type="molecule type" value="Genomic_DNA"/>
</dbReference>
<dbReference type="EMBL" id="LR797130">
    <property type="protein sequence ID" value="CAB4188365.1"/>
    <property type="molecule type" value="Genomic_DNA"/>
</dbReference>
<dbReference type="EMBL" id="LR797434">
    <property type="protein sequence ID" value="CAB4216256.1"/>
    <property type="molecule type" value="Genomic_DNA"/>
</dbReference>
<evidence type="ECO:0000313" key="1">
    <source>
        <dbReference type="EMBL" id="CAB4135718.1"/>
    </source>
</evidence>
<evidence type="ECO:0000313" key="9">
    <source>
        <dbReference type="EMBL" id="CAB4216256.1"/>
    </source>
</evidence>
<evidence type="ECO:0000313" key="4">
    <source>
        <dbReference type="EMBL" id="CAB4161585.1"/>
    </source>
</evidence>
<dbReference type="EMBL" id="LR797492">
    <property type="protein sequence ID" value="CAB4219894.1"/>
    <property type="molecule type" value="Genomic_DNA"/>
</dbReference>
<proteinExistence type="predicted"/>
<evidence type="ECO:0000313" key="2">
    <source>
        <dbReference type="EMBL" id="CAB4146135.1"/>
    </source>
</evidence>
<dbReference type="EMBL" id="LR798423">
    <property type="protein sequence ID" value="CAB5230586.1"/>
    <property type="molecule type" value="Genomic_DNA"/>
</dbReference>
<dbReference type="EMBL" id="LR796461">
    <property type="protein sequence ID" value="CAB4146135.1"/>
    <property type="molecule type" value="Genomic_DNA"/>
</dbReference>
<dbReference type="EMBL" id="LR796980">
    <property type="protein sequence ID" value="CAB4179476.1"/>
    <property type="molecule type" value="Genomic_DNA"/>
</dbReference>
<dbReference type="EMBL" id="LR796709">
    <property type="protein sequence ID" value="CAB4161585.1"/>
    <property type="molecule type" value="Genomic_DNA"/>
</dbReference>
<dbReference type="EMBL" id="LR796548">
    <property type="protein sequence ID" value="CAB4150638.1"/>
    <property type="molecule type" value="Genomic_DNA"/>
</dbReference>
<dbReference type="EMBL" id="LR796305">
    <property type="protein sequence ID" value="CAB4135718.1"/>
    <property type="molecule type" value="Genomic_DNA"/>
</dbReference>
<evidence type="ECO:0000313" key="5">
    <source>
        <dbReference type="EMBL" id="CAB4174621.1"/>
    </source>
</evidence>
<sequence>MTTVKEAIKMLTDYNDQDEEICIAWWSKELFEDSPEDNRIKEEAWNKVVLEFDDMTEHYQGLIYDIIVETISEYDGWAE</sequence>
<reference evidence="1" key="1">
    <citation type="submission" date="2020-04" db="EMBL/GenBank/DDBJ databases">
        <authorList>
            <person name="Chiriac C."/>
            <person name="Salcher M."/>
            <person name="Ghai R."/>
            <person name="Kavagutti S V."/>
        </authorList>
    </citation>
    <scope>NUCLEOTIDE SEQUENCE</scope>
</reference>
<gene>
    <name evidence="6" type="ORF">UFOVP1031_115</name>
    <name evidence="7" type="ORF">UFOVP1172_20</name>
    <name evidence="8" type="ORF">UFOVP1240_82</name>
    <name evidence="9" type="ORF">UFOVP1486_139</name>
    <name evidence="11" type="ORF">UFOVP1578_30</name>
    <name evidence="10" type="ORF">UFOVP1630_22</name>
    <name evidence="1" type="ORF">UFOVP288_99</name>
    <name evidence="2" type="ORF">UFOVP483_97</name>
    <name evidence="3" type="ORF">UFOVP573_16</name>
    <name evidence="4" type="ORF">UFOVP769_99</name>
    <name evidence="5" type="ORF">UFOVP962_67</name>
</gene>